<evidence type="ECO:0000313" key="3">
    <source>
        <dbReference type="EMBL" id="ERJ93601.1"/>
    </source>
</evidence>
<evidence type="ECO:0000259" key="2">
    <source>
        <dbReference type="Pfam" id="PF01926"/>
    </source>
</evidence>
<organism evidence="3 4">
    <name type="scientific">Ruminococcus callidus ATCC 27760</name>
    <dbReference type="NCBI Taxonomy" id="411473"/>
    <lineage>
        <taxon>Bacteria</taxon>
        <taxon>Bacillati</taxon>
        <taxon>Bacillota</taxon>
        <taxon>Clostridia</taxon>
        <taxon>Eubacteriales</taxon>
        <taxon>Oscillospiraceae</taxon>
        <taxon>Ruminococcus</taxon>
    </lineage>
</organism>
<dbReference type="GO" id="GO:0005829">
    <property type="term" value="C:cytosol"/>
    <property type="evidence" value="ECO:0007669"/>
    <property type="project" value="TreeGrafter"/>
</dbReference>
<dbReference type="InterPro" id="IPR006073">
    <property type="entry name" value="GTP-bd"/>
</dbReference>
<keyword evidence="1" id="KW-0812">Transmembrane</keyword>
<comment type="caution">
    <text evidence="3">The sequence shown here is derived from an EMBL/GenBank/DDBJ whole genome shotgun (WGS) entry which is preliminary data.</text>
</comment>
<dbReference type="AlphaFoldDB" id="U2K542"/>
<keyword evidence="1" id="KW-1133">Transmembrane helix</keyword>
<dbReference type="CDD" id="cd00882">
    <property type="entry name" value="Ras_like_GTPase"/>
    <property type="match status" value="1"/>
</dbReference>
<feature type="transmembrane region" description="Helical" evidence="1">
    <location>
        <begin position="366"/>
        <end position="384"/>
    </location>
</feature>
<feature type="domain" description="G" evidence="2">
    <location>
        <begin position="65"/>
        <end position="191"/>
    </location>
</feature>
<protein>
    <recommendedName>
        <fullName evidence="2">G domain-containing protein</fullName>
    </recommendedName>
</protein>
<dbReference type="EMBL" id="AWVF01000278">
    <property type="protein sequence ID" value="ERJ93601.1"/>
    <property type="molecule type" value="Genomic_DNA"/>
</dbReference>
<keyword evidence="4" id="KW-1185">Reference proteome</keyword>
<dbReference type="RefSeq" id="WP_021680410.1">
    <property type="nucleotide sequence ID" value="NZ_KI260289.1"/>
</dbReference>
<dbReference type="PANTHER" id="PTHR42714">
    <property type="entry name" value="TRNA MODIFICATION GTPASE GTPBP3"/>
    <property type="match status" value="1"/>
</dbReference>
<keyword evidence="1" id="KW-0472">Membrane</keyword>
<dbReference type="InterPro" id="IPR027417">
    <property type="entry name" value="P-loop_NTPase"/>
</dbReference>
<sequence>MKKEIAEERMQNMKNAYLKLDSVLNRLPDAIPEKMKSVLRDKILGDKQLKELMEGIDEHRPPRFFLIGRTGVGKSSLINALCGSYLAKVSDIESCTSNVDIYHCMDGDRVLLDILDTRGIAECNKINDSYDAEKQLIDQVVDFCPDVAIFVLNATTRDDSILQDIELLKKVLKKYQAINKIELPVVAVVNKVDEIPPARIKNPKEYTENKINSISENVKRYKTTIVSNGLKIHSIVPVSSLMDWQTPDGIEVNADNINNFPKSDIENLQIQFDGRFQIEVLLNDLEDAIQDFSGKMGLRMALRLEELMKKLAGHLVGIFSSISSGVAVTPIPIADIYILISLQAIMVMLIAALSGRELSFDAAKEFIASLGGVVGAGMLFKLIAQQTSKLANGLFPGAGSAISATIAFGGTYSIGKAATSYYIEEVDLKFVKKKFEENHKHAEKKSKKALESV</sequence>
<dbReference type="OrthoDB" id="9255830at2"/>
<dbReference type="SUPFAM" id="SSF52540">
    <property type="entry name" value="P-loop containing nucleoside triphosphate hydrolases"/>
    <property type="match status" value="1"/>
</dbReference>
<feature type="transmembrane region" description="Helical" evidence="1">
    <location>
        <begin position="336"/>
        <end position="354"/>
    </location>
</feature>
<dbReference type="Gene3D" id="3.40.50.300">
    <property type="entry name" value="P-loop containing nucleotide triphosphate hydrolases"/>
    <property type="match status" value="1"/>
</dbReference>
<dbReference type="Pfam" id="PF01926">
    <property type="entry name" value="MMR_HSR1"/>
    <property type="match status" value="1"/>
</dbReference>
<dbReference type="PANTHER" id="PTHR42714:SF2">
    <property type="entry name" value="TRNA MODIFICATION GTPASE GTPBP3, MITOCHONDRIAL"/>
    <property type="match status" value="1"/>
</dbReference>
<accession>U2K542</accession>
<gene>
    <name evidence="3" type="ORF">RUMCAL_02254</name>
</gene>
<dbReference type="HOGENOM" id="CLU_049716_0_0_9"/>
<dbReference type="Proteomes" id="UP000016662">
    <property type="component" value="Unassembled WGS sequence"/>
</dbReference>
<evidence type="ECO:0000313" key="4">
    <source>
        <dbReference type="Proteomes" id="UP000016662"/>
    </source>
</evidence>
<reference evidence="3 4" key="1">
    <citation type="submission" date="2013-07" db="EMBL/GenBank/DDBJ databases">
        <authorList>
            <person name="Weinstock G."/>
            <person name="Sodergren E."/>
            <person name="Wylie T."/>
            <person name="Fulton L."/>
            <person name="Fulton R."/>
            <person name="Fronick C."/>
            <person name="O'Laughlin M."/>
            <person name="Godfrey J."/>
            <person name="Miner T."/>
            <person name="Herter B."/>
            <person name="Appelbaum E."/>
            <person name="Cordes M."/>
            <person name="Lek S."/>
            <person name="Wollam A."/>
            <person name="Pepin K.H."/>
            <person name="Palsikar V.B."/>
            <person name="Mitreva M."/>
            <person name="Wilson R.K."/>
        </authorList>
    </citation>
    <scope>NUCLEOTIDE SEQUENCE [LARGE SCALE GENOMIC DNA]</scope>
    <source>
        <strain evidence="3 4">ATCC 27760</strain>
    </source>
</reference>
<dbReference type="GO" id="GO:0002098">
    <property type="term" value="P:tRNA wobble uridine modification"/>
    <property type="evidence" value="ECO:0007669"/>
    <property type="project" value="TreeGrafter"/>
</dbReference>
<dbReference type="eggNOG" id="COG3597">
    <property type="taxonomic scope" value="Bacteria"/>
</dbReference>
<dbReference type="GO" id="GO:0005525">
    <property type="term" value="F:GTP binding"/>
    <property type="evidence" value="ECO:0007669"/>
    <property type="project" value="InterPro"/>
</dbReference>
<proteinExistence type="predicted"/>
<dbReference type="GO" id="GO:0030488">
    <property type="term" value="P:tRNA methylation"/>
    <property type="evidence" value="ECO:0007669"/>
    <property type="project" value="TreeGrafter"/>
</dbReference>
<dbReference type="eggNOG" id="COG3596">
    <property type="taxonomic scope" value="Bacteria"/>
</dbReference>
<evidence type="ECO:0000256" key="1">
    <source>
        <dbReference type="SAM" id="Phobius"/>
    </source>
</evidence>
<dbReference type="PATRIC" id="fig|411473.3.peg.1865"/>
<name>U2K542_9FIRM</name>